<dbReference type="CDD" id="cd00130">
    <property type="entry name" value="PAS"/>
    <property type="match status" value="1"/>
</dbReference>
<feature type="domain" description="Histidine kinase" evidence="12">
    <location>
        <begin position="280"/>
        <end position="499"/>
    </location>
</feature>
<name>A0A7Z8P394_9EURY</name>
<proteinExistence type="predicted"/>
<dbReference type="Pfam" id="PF13426">
    <property type="entry name" value="PAS_9"/>
    <property type="match status" value="1"/>
</dbReference>
<dbReference type="PROSITE" id="PS50109">
    <property type="entry name" value="HIS_KIN"/>
    <property type="match status" value="1"/>
</dbReference>
<keyword evidence="6" id="KW-0808">Transferase</keyword>
<accession>A0A7Z8P394</accession>
<dbReference type="InterPro" id="IPR003661">
    <property type="entry name" value="HisK_dim/P_dom"/>
</dbReference>
<comment type="caution">
    <text evidence="15">The sequence shown here is derived from an EMBL/GenBank/DDBJ whole genome shotgun (WGS) entry which is preliminary data.</text>
</comment>
<dbReference type="PANTHER" id="PTHR43047">
    <property type="entry name" value="TWO-COMPONENT HISTIDINE PROTEIN KINASE"/>
    <property type="match status" value="1"/>
</dbReference>
<evidence type="ECO:0000259" key="12">
    <source>
        <dbReference type="PROSITE" id="PS50109"/>
    </source>
</evidence>
<evidence type="ECO:0000256" key="6">
    <source>
        <dbReference type="ARBA" id="ARBA00022679"/>
    </source>
</evidence>
<sequence length="502" mass="57440">MNIEIEQKYKHAYNLLQGIMESPKNISIFALDRNYQYLVFNKNHQTITEQIWGDKIEIGSCFLTFIKNPLNREKTKVNCDRALAGEAFTIIEEYKDLLHERHWHEMVFSPLKNDDGDVIGLAVFLTDITERKNAEIKIAKETIRRRILIEQSSDGIVIIDKDGHVIEANLKFAEMLGYSLKEISSLHQCEWDAKFTPDELTDMRNQVDEKGDHFETTHRRKDATLYDVDISSNAAMFGEQKLIFCVCRDITERKQTEKELLKAKLEAESASRAKSQFIATMSHELRTPLTSVIGFSDVLSTNTSEKLTEKEQVYIDNIRNSGEQLLNIINDILELSKIDSGKIELECEKFFVKEVFDEILPIMTQMASKKNIDISVNNEIPFETIFADRVRVKRIMYNLLSNAIKFSPDNRIVSVIVDKSDSTIKVSVSDMGIGIPKDRLKDIFNPFTQVDSSDTRKYGGTGLGLAIVKQLVELHKGIIWVESEEGKGSTFSFTLPMKELNK</sequence>
<dbReference type="InterPro" id="IPR013656">
    <property type="entry name" value="PAS_4"/>
</dbReference>
<comment type="catalytic activity">
    <reaction evidence="1">
        <text>ATP + protein L-histidine = ADP + protein N-phospho-L-histidine.</text>
        <dbReference type="EC" id="2.7.13.3"/>
    </reaction>
</comment>
<evidence type="ECO:0000313" key="16">
    <source>
        <dbReference type="Proteomes" id="UP000319335"/>
    </source>
</evidence>
<dbReference type="CDD" id="cd00082">
    <property type="entry name" value="HisKA"/>
    <property type="match status" value="1"/>
</dbReference>
<keyword evidence="16" id="KW-1185">Reference proteome</keyword>
<dbReference type="EC" id="2.7.13.3" evidence="3"/>
<dbReference type="PRINTS" id="PR00344">
    <property type="entry name" value="BCTRLSENSOR"/>
</dbReference>
<dbReference type="Gene3D" id="3.30.450.20">
    <property type="entry name" value="PAS domain"/>
    <property type="match status" value="2"/>
</dbReference>
<dbReference type="SUPFAM" id="SSF47384">
    <property type="entry name" value="Homodimeric domain of signal transducing histidine kinase"/>
    <property type="match status" value="1"/>
</dbReference>
<dbReference type="AlphaFoldDB" id="A0A7Z8P394"/>
<evidence type="ECO:0000259" key="14">
    <source>
        <dbReference type="PROSITE" id="PS50113"/>
    </source>
</evidence>
<dbReference type="SUPFAM" id="SSF55785">
    <property type="entry name" value="PYP-like sensor domain (PAS domain)"/>
    <property type="match status" value="2"/>
</dbReference>
<dbReference type="GO" id="GO:0009927">
    <property type="term" value="F:histidine phosphotransfer kinase activity"/>
    <property type="evidence" value="ECO:0007669"/>
    <property type="project" value="TreeGrafter"/>
</dbReference>
<evidence type="ECO:0000256" key="10">
    <source>
        <dbReference type="ARBA" id="ARBA00023012"/>
    </source>
</evidence>
<evidence type="ECO:0000256" key="9">
    <source>
        <dbReference type="ARBA" id="ARBA00022840"/>
    </source>
</evidence>
<dbReference type="InterPro" id="IPR003594">
    <property type="entry name" value="HATPase_dom"/>
</dbReference>
<dbReference type="Proteomes" id="UP000319335">
    <property type="component" value="Unassembled WGS sequence"/>
</dbReference>
<organism evidence="15 16">
    <name type="scientific">Methanolobus vulcani</name>
    <dbReference type="NCBI Taxonomy" id="38026"/>
    <lineage>
        <taxon>Archaea</taxon>
        <taxon>Methanobacteriati</taxon>
        <taxon>Methanobacteriota</taxon>
        <taxon>Stenosarchaea group</taxon>
        <taxon>Methanomicrobia</taxon>
        <taxon>Methanosarcinales</taxon>
        <taxon>Methanosarcinaceae</taxon>
        <taxon>Methanolobus</taxon>
    </lineage>
</organism>
<dbReference type="PANTHER" id="PTHR43047:SF72">
    <property type="entry name" value="OSMOSENSING HISTIDINE PROTEIN KINASE SLN1"/>
    <property type="match status" value="1"/>
</dbReference>
<dbReference type="Pfam" id="PF02518">
    <property type="entry name" value="HATPase_c"/>
    <property type="match status" value="1"/>
</dbReference>
<dbReference type="InterPro" id="IPR001610">
    <property type="entry name" value="PAC"/>
</dbReference>
<dbReference type="GO" id="GO:0005886">
    <property type="term" value="C:plasma membrane"/>
    <property type="evidence" value="ECO:0007669"/>
    <property type="project" value="UniProtKB-SubCell"/>
</dbReference>
<dbReference type="GO" id="GO:0005524">
    <property type="term" value="F:ATP binding"/>
    <property type="evidence" value="ECO:0007669"/>
    <property type="project" value="UniProtKB-KW"/>
</dbReference>
<keyword evidence="4" id="KW-1003">Cell membrane</keyword>
<dbReference type="GO" id="GO:0000155">
    <property type="term" value="F:phosphorelay sensor kinase activity"/>
    <property type="evidence" value="ECO:0007669"/>
    <property type="project" value="InterPro"/>
</dbReference>
<keyword evidence="5" id="KW-0597">Phosphoprotein</keyword>
<feature type="domain" description="PAC" evidence="14">
    <location>
        <begin position="84"/>
        <end position="140"/>
    </location>
</feature>
<reference evidence="15 16" key="1">
    <citation type="submission" date="2019-06" db="EMBL/GenBank/DDBJ databases">
        <title>Draft genome sequence of Methanolobus vulcani B1d.</title>
        <authorList>
            <person name="Creighbaum A.J."/>
            <person name="Ticak T."/>
            <person name="Hariraju D."/>
            <person name="Arivett B.A."/>
            <person name="Ferguson D.J.Jr."/>
        </authorList>
    </citation>
    <scope>NUCLEOTIDE SEQUENCE [LARGE SCALE GENOMIC DNA]</scope>
    <source>
        <strain evidence="15 16">B1d</strain>
    </source>
</reference>
<dbReference type="EMBL" id="VIAQ01000002">
    <property type="protein sequence ID" value="TQD29208.1"/>
    <property type="molecule type" value="Genomic_DNA"/>
</dbReference>
<keyword evidence="10" id="KW-0902">Two-component regulatory system</keyword>
<comment type="subcellular location">
    <subcellularLocation>
        <location evidence="2">Cell membrane</location>
    </subcellularLocation>
</comment>
<evidence type="ECO:0000256" key="2">
    <source>
        <dbReference type="ARBA" id="ARBA00004236"/>
    </source>
</evidence>
<evidence type="ECO:0000256" key="1">
    <source>
        <dbReference type="ARBA" id="ARBA00000085"/>
    </source>
</evidence>
<dbReference type="InterPro" id="IPR035965">
    <property type="entry name" value="PAS-like_dom_sf"/>
</dbReference>
<gene>
    <name evidence="15" type="ORF">FKV42_00190</name>
</gene>
<dbReference type="PROSITE" id="PS50113">
    <property type="entry name" value="PAC"/>
    <property type="match status" value="1"/>
</dbReference>
<dbReference type="FunFam" id="1.10.287.130:FF:000038">
    <property type="entry name" value="Sensory transduction histidine kinase"/>
    <property type="match status" value="1"/>
</dbReference>
<dbReference type="Gene3D" id="3.30.565.10">
    <property type="entry name" value="Histidine kinase-like ATPase, C-terminal domain"/>
    <property type="match status" value="1"/>
</dbReference>
<dbReference type="InterPro" id="IPR000700">
    <property type="entry name" value="PAS-assoc_C"/>
</dbReference>
<keyword evidence="11" id="KW-0472">Membrane</keyword>
<dbReference type="Pfam" id="PF00512">
    <property type="entry name" value="HisKA"/>
    <property type="match status" value="1"/>
</dbReference>
<evidence type="ECO:0000313" key="15">
    <source>
        <dbReference type="EMBL" id="TQD29208.1"/>
    </source>
</evidence>
<evidence type="ECO:0000256" key="11">
    <source>
        <dbReference type="ARBA" id="ARBA00023136"/>
    </source>
</evidence>
<dbReference type="OrthoDB" id="342253at2157"/>
<dbReference type="NCBIfam" id="TIGR00229">
    <property type="entry name" value="sensory_box"/>
    <property type="match status" value="1"/>
</dbReference>
<dbReference type="SUPFAM" id="SSF55874">
    <property type="entry name" value="ATPase domain of HSP90 chaperone/DNA topoisomerase II/histidine kinase"/>
    <property type="match status" value="1"/>
</dbReference>
<dbReference type="InterPro" id="IPR036097">
    <property type="entry name" value="HisK_dim/P_sf"/>
</dbReference>
<dbReference type="FunFam" id="3.30.565.10:FF:000023">
    <property type="entry name" value="PAS domain-containing sensor histidine kinase"/>
    <property type="match status" value="1"/>
</dbReference>
<dbReference type="CDD" id="cd16922">
    <property type="entry name" value="HATPase_EvgS-ArcB-TorS-like"/>
    <property type="match status" value="1"/>
</dbReference>
<dbReference type="SMART" id="SM00091">
    <property type="entry name" value="PAS"/>
    <property type="match status" value="1"/>
</dbReference>
<evidence type="ECO:0000256" key="5">
    <source>
        <dbReference type="ARBA" id="ARBA00022553"/>
    </source>
</evidence>
<evidence type="ECO:0000256" key="3">
    <source>
        <dbReference type="ARBA" id="ARBA00012438"/>
    </source>
</evidence>
<dbReference type="SMART" id="SM00387">
    <property type="entry name" value="HATPase_c"/>
    <property type="match status" value="1"/>
</dbReference>
<dbReference type="InterPro" id="IPR005467">
    <property type="entry name" value="His_kinase_dom"/>
</dbReference>
<dbReference type="InterPro" id="IPR004358">
    <property type="entry name" value="Sig_transdc_His_kin-like_C"/>
</dbReference>
<dbReference type="Gene3D" id="1.10.287.130">
    <property type="match status" value="1"/>
</dbReference>
<dbReference type="Pfam" id="PF08448">
    <property type="entry name" value="PAS_4"/>
    <property type="match status" value="1"/>
</dbReference>
<evidence type="ECO:0000256" key="8">
    <source>
        <dbReference type="ARBA" id="ARBA00022777"/>
    </source>
</evidence>
<evidence type="ECO:0000256" key="7">
    <source>
        <dbReference type="ARBA" id="ARBA00022741"/>
    </source>
</evidence>
<keyword evidence="9" id="KW-0067">ATP-binding</keyword>
<dbReference type="InterPro" id="IPR036890">
    <property type="entry name" value="HATPase_C_sf"/>
</dbReference>
<dbReference type="SMART" id="SM00388">
    <property type="entry name" value="HisKA"/>
    <property type="match status" value="1"/>
</dbReference>
<dbReference type="RefSeq" id="WP_154808232.1">
    <property type="nucleotide sequence ID" value="NZ_VIAQ01000002.1"/>
</dbReference>
<feature type="domain" description="PAS" evidence="13">
    <location>
        <begin position="141"/>
        <end position="183"/>
    </location>
</feature>
<evidence type="ECO:0000259" key="13">
    <source>
        <dbReference type="PROSITE" id="PS50112"/>
    </source>
</evidence>
<dbReference type="SMART" id="SM00086">
    <property type="entry name" value="PAC"/>
    <property type="match status" value="2"/>
</dbReference>
<dbReference type="InterPro" id="IPR000014">
    <property type="entry name" value="PAS"/>
</dbReference>
<keyword evidence="7" id="KW-0547">Nucleotide-binding</keyword>
<dbReference type="PROSITE" id="PS50112">
    <property type="entry name" value="PAS"/>
    <property type="match status" value="1"/>
</dbReference>
<evidence type="ECO:0000256" key="4">
    <source>
        <dbReference type="ARBA" id="ARBA00022475"/>
    </source>
</evidence>
<protein>
    <recommendedName>
        <fullName evidence="3">histidine kinase</fullName>
        <ecNumber evidence="3">2.7.13.3</ecNumber>
    </recommendedName>
</protein>
<keyword evidence="8" id="KW-0418">Kinase</keyword>